<evidence type="ECO:0000313" key="3">
    <source>
        <dbReference type="Proteomes" id="UP000281372"/>
    </source>
</evidence>
<name>A0A3M3K6B3_PSECA</name>
<reference evidence="2 3" key="1">
    <citation type="submission" date="2018-08" db="EMBL/GenBank/DDBJ databases">
        <title>Recombination of ecologically and evolutionarily significant loci maintains genetic cohesion in the Pseudomonas syringae species complex.</title>
        <authorList>
            <person name="Dillon M."/>
            <person name="Thakur S."/>
            <person name="Almeida R.N.D."/>
            <person name="Weir B.S."/>
            <person name="Guttman D.S."/>
        </authorList>
    </citation>
    <scope>NUCLEOTIDE SEQUENCE [LARGE SCALE GENOMIC DNA]</scope>
    <source>
        <strain evidence="2 3">ICMP 2821</strain>
    </source>
</reference>
<dbReference type="EMBL" id="RBOW01000962">
    <property type="protein sequence ID" value="RMN18503.1"/>
    <property type="molecule type" value="Genomic_DNA"/>
</dbReference>
<sequence length="61" mass="6488">MSDNQSLLVASSSRETGALCLGGAQVRKALINQSEQAKNSTNDLRKKVPGFQKNANGHSQC</sequence>
<dbReference type="AlphaFoldDB" id="A0A3M3K6B3"/>
<dbReference type="SUPFAM" id="SSF58010">
    <property type="entry name" value="Fibrinogen coiled-coil and central regions"/>
    <property type="match status" value="1"/>
</dbReference>
<comment type="caution">
    <text evidence="2">The sequence shown here is derived from an EMBL/GenBank/DDBJ whole genome shotgun (WGS) entry which is preliminary data.</text>
</comment>
<evidence type="ECO:0000256" key="1">
    <source>
        <dbReference type="SAM" id="MobiDB-lite"/>
    </source>
</evidence>
<accession>A0A3M3K6B3</accession>
<feature type="region of interest" description="Disordered" evidence="1">
    <location>
        <begin position="35"/>
        <end position="61"/>
    </location>
</feature>
<dbReference type="Proteomes" id="UP000281372">
    <property type="component" value="Unassembled WGS sequence"/>
</dbReference>
<organism evidence="2 3">
    <name type="scientific">Pseudomonas cannabina</name>
    <dbReference type="NCBI Taxonomy" id="86840"/>
    <lineage>
        <taxon>Bacteria</taxon>
        <taxon>Pseudomonadati</taxon>
        <taxon>Pseudomonadota</taxon>
        <taxon>Gammaproteobacteria</taxon>
        <taxon>Pseudomonadales</taxon>
        <taxon>Pseudomonadaceae</taxon>
        <taxon>Pseudomonas</taxon>
    </lineage>
</organism>
<gene>
    <name evidence="2" type="ORF">ALQ64_00127</name>
</gene>
<protein>
    <submittedName>
        <fullName evidence="2">Uncharacterized protein</fullName>
    </submittedName>
</protein>
<proteinExistence type="predicted"/>
<evidence type="ECO:0000313" key="2">
    <source>
        <dbReference type="EMBL" id="RMN18503.1"/>
    </source>
</evidence>